<organism evidence="2 3">
    <name type="scientific">Tsukamurella pseudospumae</name>
    <dbReference type="NCBI Taxonomy" id="239498"/>
    <lineage>
        <taxon>Bacteria</taxon>
        <taxon>Bacillati</taxon>
        <taxon>Actinomycetota</taxon>
        <taxon>Actinomycetes</taxon>
        <taxon>Mycobacteriales</taxon>
        <taxon>Tsukamurellaceae</taxon>
        <taxon>Tsukamurella</taxon>
    </lineage>
</organism>
<proteinExistence type="predicted"/>
<reference evidence="2 3" key="1">
    <citation type="submission" date="2016-02" db="EMBL/GenBank/DDBJ databases">
        <authorList>
            <person name="Teng J.L."/>
            <person name="Tang Y."/>
            <person name="Huang Y."/>
            <person name="Guo F."/>
            <person name="Wei W."/>
            <person name="Chen J.H."/>
            <person name="Wong S.Y."/>
            <person name="Lau S.K."/>
            <person name="Woo P.C."/>
        </authorList>
    </citation>
    <scope>NUCLEOTIDE SEQUENCE [LARGE SCALE GENOMIC DNA]</scope>
    <source>
        <strain evidence="2 3">JCM 13375</strain>
    </source>
</reference>
<dbReference type="InterPro" id="IPR010773">
    <property type="entry name" value="Mycophage_PG1_Gp7"/>
</dbReference>
<name>A0A137ZRR4_9ACTN</name>
<dbReference type="EMBL" id="LSRE01000002">
    <property type="protein sequence ID" value="KXP00893.1"/>
    <property type="molecule type" value="Genomic_DNA"/>
</dbReference>
<dbReference type="Proteomes" id="UP000070409">
    <property type="component" value="Unassembled WGS sequence"/>
</dbReference>
<gene>
    <name evidence="2" type="ORF">AXK61_12860</name>
</gene>
<keyword evidence="1" id="KW-0812">Transmembrane</keyword>
<feature type="transmembrane region" description="Helical" evidence="1">
    <location>
        <begin position="39"/>
        <end position="63"/>
    </location>
</feature>
<evidence type="ECO:0000313" key="3">
    <source>
        <dbReference type="Proteomes" id="UP000070409"/>
    </source>
</evidence>
<feature type="transmembrane region" description="Helical" evidence="1">
    <location>
        <begin position="70"/>
        <end position="90"/>
    </location>
</feature>
<keyword evidence="3" id="KW-1185">Reference proteome</keyword>
<evidence type="ECO:0000256" key="1">
    <source>
        <dbReference type="SAM" id="Phobius"/>
    </source>
</evidence>
<protein>
    <recommendedName>
        <fullName evidence="4">DUF1360 domain-containing protein</fullName>
    </recommendedName>
</protein>
<evidence type="ECO:0000313" key="2">
    <source>
        <dbReference type="EMBL" id="KXP00893.1"/>
    </source>
</evidence>
<keyword evidence="1" id="KW-0472">Membrane</keyword>
<dbReference type="Pfam" id="PF07098">
    <property type="entry name" value="DUF1360"/>
    <property type="match status" value="1"/>
</dbReference>
<sequence>MLLLTFGLVARVTRLITDDYLLRHLRAMIIRRFGPNHDLAYLVTCAWCMSIWVGGGLFTVAYFYGHTAAYLIVAAGGTSSYLYGAASTFIEGGRDA</sequence>
<keyword evidence="1" id="KW-1133">Transmembrane helix</keyword>
<comment type="caution">
    <text evidence="2">The sequence shown here is derived from an EMBL/GenBank/DDBJ whole genome shotgun (WGS) entry which is preliminary data.</text>
</comment>
<accession>A0A137ZRR4</accession>
<evidence type="ECO:0008006" key="4">
    <source>
        <dbReference type="Google" id="ProtNLM"/>
    </source>
</evidence>